<organism evidence="5 6">
    <name type="scientific">Caballeronia hypogeia</name>
    <dbReference type="NCBI Taxonomy" id="1777140"/>
    <lineage>
        <taxon>Bacteria</taxon>
        <taxon>Pseudomonadati</taxon>
        <taxon>Pseudomonadota</taxon>
        <taxon>Betaproteobacteria</taxon>
        <taxon>Burkholderiales</taxon>
        <taxon>Burkholderiaceae</taxon>
        <taxon>Caballeronia</taxon>
    </lineage>
</organism>
<dbReference type="NCBIfam" id="TIGR00254">
    <property type="entry name" value="GGDEF"/>
    <property type="match status" value="1"/>
</dbReference>
<name>A0A158ADN9_9BURK</name>
<feature type="transmembrane region" description="Helical" evidence="3">
    <location>
        <begin position="70"/>
        <end position="89"/>
    </location>
</feature>
<feature type="transmembrane region" description="Helical" evidence="3">
    <location>
        <begin position="101"/>
        <end position="122"/>
    </location>
</feature>
<dbReference type="GO" id="GO:0052621">
    <property type="term" value="F:diguanylate cyclase activity"/>
    <property type="evidence" value="ECO:0007669"/>
    <property type="project" value="UniProtKB-EC"/>
</dbReference>
<dbReference type="InterPro" id="IPR050469">
    <property type="entry name" value="Diguanylate_Cyclase"/>
</dbReference>
<dbReference type="GO" id="GO:1902201">
    <property type="term" value="P:negative regulation of bacterial-type flagellum-dependent cell motility"/>
    <property type="evidence" value="ECO:0007669"/>
    <property type="project" value="TreeGrafter"/>
</dbReference>
<evidence type="ECO:0000256" key="3">
    <source>
        <dbReference type="SAM" id="Phobius"/>
    </source>
</evidence>
<dbReference type="PROSITE" id="PS50887">
    <property type="entry name" value="GGDEF"/>
    <property type="match status" value="1"/>
</dbReference>
<proteinExistence type="predicted"/>
<evidence type="ECO:0000259" key="4">
    <source>
        <dbReference type="PROSITE" id="PS50887"/>
    </source>
</evidence>
<reference evidence="5" key="1">
    <citation type="submission" date="2016-01" db="EMBL/GenBank/DDBJ databases">
        <authorList>
            <person name="Peeters C."/>
        </authorList>
    </citation>
    <scope>NUCLEOTIDE SEQUENCE</scope>
    <source>
        <strain evidence="5">LMG 29322</strain>
    </source>
</reference>
<dbReference type="SMART" id="SM00267">
    <property type="entry name" value="GGDEF"/>
    <property type="match status" value="1"/>
</dbReference>
<protein>
    <recommendedName>
        <fullName evidence="1">diguanylate cyclase</fullName>
        <ecNumber evidence="1">2.7.7.65</ecNumber>
    </recommendedName>
</protein>
<comment type="caution">
    <text evidence="5">The sequence shown here is derived from an EMBL/GenBank/DDBJ whole genome shotgun (WGS) entry which is preliminary data.</text>
</comment>
<feature type="transmembrane region" description="Helical" evidence="3">
    <location>
        <begin position="47"/>
        <end position="64"/>
    </location>
</feature>
<gene>
    <name evidence="5" type="ORF">AWB79_02242</name>
</gene>
<sequence>MHARVAGFSMFHTPDTATLRLCSVLASTAFGLVFALVRFGRPIERQFIHWSASAFLYAAVLIGFEAVRGNLLLIGLMLGALAATNMLIVSGLRAFDGKRPFRAWMLAPVAGCVAAHVLPTLIGGPGPMTSAWTHAADTIGVAISAGITGGVLWASGRREKSRARAIAGFAMLGYLPGYAITLAAYAWSAPGINYLALIPTLSDQLLLGVLNLGLLAIPAERAQQRLRDAARRDPLTGVWNRAGFERHARRLIEPGAVLLAIDIDHFKQINDLHGHLAGDNVLTELARRAGAEVALLGGEFGRLGGDEFVAILPASRAANAQACANQIHAACRKYAKGMPEWTTSIGVSQIGANEPGFQDALQRADVALYRAKLAGRNTLTA</sequence>
<keyword evidence="3" id="KW-0472">Membrane</keyword>
<evidence type="ECO:0000256" key="1">
    <source>
        <dbReference type="ARBA" id="ARBA00012528"/>
    </source>
</evidence>
<feature type="transmembrane region" description="Helical" evidence="3">
    <location>
        <begin position="166"/>
        <end position="188"/>
    </location>
</feature>
<accession>A0A158ADN9</accession>
<dbReference type="Gene3D" id="3.30.70.270">
    <property type="match status" value="1"/>
</dbReference>
<evidence type="ECO:0000313" key="6">
    <source>
        <dbReference type="Proteomes" id="UP000054851"/>
    </source>
</evidence>
<dbReference type="EC" id="2.7.7.65" evidence="1"/>
<dbReference type="Pfam" id="PF00990">
    <property type="entry name" value="GGDEF"/>
    <property type="match status" value="1"/>
</dbReference>
<dbReference type="EMBL" id="FCOA02000005">
    <property type="protein sequence ID" value="SAK55962.1"/>
    <property type="molecule type" value="Genomic_DNA"/>
</dbReference>
<dbReference type="PANTHER" id="PTHR45138">
    <property type="entry name" value="REGULATORY COMPONENTS OF SENSORY TRANSDUCTION SYSTEM"/>
    <property type="match status" value="1"/>
</dbReference>
<comment type="catalytic activity">
    <reaction evidence="2">
        <text>2 GTP = 3',3'-c-di-GMP + 2 diphosphate</text>
        <dbReference type="Rhea" id="RHEA:24898"/>
        <dbReference type="ChEBI" id="CHEBI:33019"/>
        <dbReference type="ChEBI" id="CHEBI:37565"/>
        <dbReference type="ChEBI" id="CHEBI:58805"/>
        <dbReference type="EC" id="2.7.7.65"/>
    </reaction>
</comment>
<keyword evidence="3" id="KW-1133">Transmembrane helix</keyword>
<dbReference type="CDD" id="cd01949">
    <property type="entry name" value="GGDEF"/>
    <property type="match status" value="1"/>
</dbReference>
<keyword evidence="3" id="KW-0812">Transmembrane</keyword>
<dbReference type="InterPro" id="IPR029787">
    <property type="entry name" value="Nucleotide_cyclase"/>
</dbReference>
<dbReference type="PANTHER" id="PTHR45138:SF9">
    <property type="entry name" value="DIGUANYLATE CYCLASE DGCM-RELATED"/>
    <property type="match status" value="1"/>
</dbReference>
<feature type="domain" description="GGDEF" evidence="4">
    <location>
        <begin position="254"/>
        <end position="381"/>
    </location>
</feature>
<dbReference type="STRING" id="1777140.AWB79_02242"/>
<dbReference type="InterPro" id="IPR043128">
    <property type="entry name" value="Rev_trsase/Diguanyl_cyclase"/>
</dbReference>
<feature type="transmembrane region" description="Helical" evidence="3">
    <location>
        <begin position="134"/>
        <end position="154"/>
    </location>
</feature>
<dbReference type="AlphaFoldDB" id="A0A158ADN9"/>
<evidence type="ECO:0000313" key="5">
    <source>
        <dbReference type="EMBL" id="SAK55962.1"/>
    </source>
</evidence>
<dbReference type="GO" id="GO:0043709">
    <property type="term" value="P:cell adhesion involved in single-species biofilm formation"/>
    <property type="evidence" value="ECO:0007669"/>
    <property type="project" value="TreeGrafter"/>
</dbReference>
<evidence type="ECO:0000256" key="2">
    <source>
        <dbReference type="ARBA" id="ARBA00034247"/>
    </source>
</evidence>
<keyword evidence="6" id="KW-1185">Reference proteome</keyword>
<dbReference type="Proteomes" id="UP000054851">
    <property type="component" value="Unassembled WGS sequence"/>
</dbReference>
<feature type="transmembrane region" description="Helical" evidence="3">
    <location>
        <begin position="17"/>
        <end position="40"/>
    </location>
</feature>
<dbReference type="GO" id="GO:0005886">
    <property type="term" value="C:plasma membrane"/>
    <property type="evidence" value="ECO:0007669"/>
    <property type="project" value="TreeGrafter"/>
</dbReference>
<dbReference type="InterPro" id="IPR000160">
    <property type="entry name" value="GGDEF_dom"/>
</dbReference>
<dbReference type="SUPFAM" id="SSF55073">
    <property type="entry name" value="Nucleotide cyclase"/>
    <property type="match status" value="1"/>
</dbReference>